<keyword evidence="7" id="KW-1185">Reference proteome</keyword>
<dbReference type="NCBIfam" id="NF003916">
    <property type="entry name" value="PRK05442.1"/>
    <property type="match status" value="1"/>
</dbReference>
<gene>
    <name evidence="3" type="primary">mdh</name>
    <name evidence="6" type="ORF">RHABOEDO_001280</name>
</gene>
<dbReference type="Proteomes" id="UP000826014">
    <property type="component" value="Chromosome"/>
</dbReference>
<evidence type="ECO:0000259" key="4">
    <source>
        <dbReference type="Pfam" id="PF00056"/>
    </source>
</evidence>
<dbReference type="NCBIfam" id="TIGR01759">
    <property type="entry name" value="MalateDH-SF1"/>
    <property type="match status" value="1"/>
</dbReference>
<dbReference type="SUPFAM" id="SSF51735">
    <property type="entry name" value="NAD(P)-binding Rossmann-fold domains"/>
    <property type="match status" value="1"/>
</dbReference>
<dbReference type="Pfam" id="PF00056">
    <property type="entry name" value="Ldh_1_N"/>
    <property type="match status" value="1"/>
</dbReference>
<dbReference type="GO" id="GO:0030060">
    <property type="term" value="F:L-malate dehydrogenase (NAD+) activity"/>
    <property type="evidence" value="ECO:0007669"/>
    <property type="project" value="UniProtKB-EC"/>
</dbReference>
<evidence type="ECO:0000313" key="6">
    <source>
        <dbReference type="EMBL" id="QYF49024.1"/>
    </source>
</evidence>
<name>A0ABX8V1G3_9BACT</name>
<feature type="binding site" evidence="3">
    <location>
        <begin position="30"/>
        <end position="36"/>
    </location>
    <ligand>
        <name>NAD(+)</name>
        <dbReference type="ChEBI" id="CHEBI:57540"/>
    </ligand>
</feature>
<protein>
    <recommendedName>
        <fullName evidence="3">Malate dehydrogenase</fullName>
        <ecNumber evidence="3">1.1.1.37</ecNumber>
    </recommendedName>
</protein>
<comment type="function">
    <text evidence="3">Catalyzes the reversible oxidation of malate to oxaloacetate.</text>
</comment>
<feature type="binding site" evidence="3">
    <location>
        <position position="117"/>
    </location>
    <ligand>
        <name>substrate</name>
    </ligand>
</feature>
<evidence type="ECO:0000256" key="3">
    <source>
        <dbReference type="HAMAP-Rule" id="MF_01517"/>
    </source>
</evidence>
<feature type="binding site" evidence="3">
    <location>
        <begin position="148"/>
        <end position="150"/>
    </location>
    <ligand>
        <name>NAD(+)</name>
        <dbReference type="ChEBI" id="CHEBI:57540"/>
    </ligand>
</feature>
<dbReference type="EC" id="1.1.1.37" evidence="3"/>
<dbReference type="EMBL" id="CP075587">
    <property type="protein sequence ID" value="QYF49024.1"/>
    <property type="molecule type" value="Genomic_DNA"/>
</dbReference>
<dbReference type="InterPro" id="IPR001236">
    <property type="entry name" value="Lactate/malate_DH_N"/>
</dbReference>
<feature type="binding site" evidence="3">
    <location>
        <position position="124"/>
    </location>
    <ligand>
        <name>NAD(+)</name>
        <dbReference type="ChEBI" id="CHEBI:57540"/>
    </ligand>
</feature>
<dbReference type="Gene3D" id="3.90.110.10">
    <property type="entry name" value="Lactate dehydrogenase/glycoside hydrolase, family 4, C-terminal"/>
    <property type="match status" value="1"/>
</dbReference>
<dbReference type="PIRSF" id="PIRSF000102">
    <property type="entry name" value="Lac_mal_DH"/>
    <property type="match status" value="1"/>
</dbReference>
<feature type="binding site" evidence="3">
    <location>
        <position position="111"/>
    </location>
    <ligand>
        <name>substrate</name>
    </ligand>
</feature>
<reference evidence="6 7" key="1">
    <citation type="journal article" date="2022" name="bioRxiv">
        <title>Ecology and evolution of chlamydial symbionts of arthropods.</title>
        <authorList>
            <person name="Halter T."/>
            <person name="Koestlbacher S."/>
            <person name="Collingro A."/>
            <person name="Sixt B.S."/>
            <person name="Toenshoff E.R."/>
            <person name="Hendrickx F."/>
            <person name="Kostanjsek R."/>
            <person name="Horn M."/>
        </authorList>
    </citation>
    <scope>NUCLEOTIDE SEQUENCE [LARGE SCALE GENOMIC DNA]</scope>
    <source>
        <strain evidence="6">W744xW776</strain>
    </source>
</reference>
<dbReference type="InterPro" id="IPR010945">
    <property type="entry name" value="Malate_DH_type2"/>
</dbReference>
<evidence type="ECO:0000313" key="7">
    <source>
        <dbReference type="Proteomes" id="UP000826014"/>
    </source>
</evidence>
<feature type="binding site" evidence="3">
    <location>
        <position position="131"/>
    </location>
    <ligand>
        <name>NAD(+)</name>
        <dbReference type="ChEBI" id="CHEBI:57540"/>
    </ligand>
</feature>
<comment type="catalytic activity">
    <reaction evidence="3">
        <text>(S)-malate + NAD(+) = oxaloacetate + NADH + H(+)</text>
        <dbReference type="Rhea" id="RHEA:21432"/>
        <dbReference type="ChEBI" id="CHEBI:15378"/>
        <dbReference type="ChEBI" id="CHEBI:15589"/>
        <dbReference type="ChEBI" id="CHEBI:16452"/>
        <dbReference type="ChEBI" id="CHEBI:57540"/>
        <dbReference type="ChEBI" id="CHEBI:57945"/>
        <dbReference type="EC" id="1.1.1.37"/>
    </reaction>
</comment>
<dbReference type="SUPFAM" id="SSF56327">
    <property type="entry name" value="LDH C-terminal domain-like"/>
    <property type="match status" value="1"/>
</dbReference>
<feature type="binding site" evidence="3">
    <location>
        <position position="181"/>
    </location>
    <ligand>
        <name>substrate</name>
    </ligand>
</feature>
<sequence>MIFCVLKLKSLNKVFNVYMNKKVKRIAVTGAGGQIAYSLLFRIAAGEMLGLDQPIALHLLELHEFQKTAEGVAMELQDCAFPLLQEVRIESDRLKVFENVDYALLIGAKPRGSGMERKDLLAENGKVFVTQGKALNEVADSKVLVFVVGNPCNTNCLIAMHHAPRIPKSQFFAMTALDQNRAQAMLAIKANVGVADVSHVTIWGNHSATQVADFLHAKIGNKPLLEVIKDRKWCEEEFIPYVQKRGAEVIKARGRSSAASAAHAIICSIRSLVGLSKDRFSAALYSDPNPYGIEKGLVFSFPCYRTEKEIIEIMPGLSWDPFLEKAIRLSEKELKEERALIEHLL</sequence>
<dbReference type="Pfam" id="PF02866">
    <property type="entry name" value="Ldh_1_C"/>
    <property type="match status" value="1"/>
</dbReference>
<keyword evidence="3" id="KW-0520">NAD</keyword>
<proteinExistence type="inferred from homology"/>
<dbReference type="PANTHER" id="PTHR23382">
    <property type="entry name" value="MALATE DEHYDROGENASE"/>
    <property type="match status" value="1"/>
</dbReference>
<dbReference type="InterPro" id="IPR036291">
    <property type="entry name" value="NAD(P)-bd_dom_sf"/>
</dbReference>
<feature type="active site" description="Proton acceptor" evidence="3">
    <location>
        <position position="206"/>
    </location>
</feature>
<dbReference type="InterPro" id="IPR001557">
    <property type="entry name" value="L-lactate/malate_DH"/>
</dbReference>
<dbReference type="InterPro" id="IPR015955">
    <property type="entry name" value="Lactate_DH/Glyco_Ohase_4_C"/>
</dbReference>
<evidence type="ECO:0000259" key="5">
    <source>
        <dbReference type="Pfam" id="PF02866"/>
    </source>
</evidence>
<dbReference type="CDD" id="cd01338">
    <property type="entry name" value="MDH_chloroplast-like"/>
    <property type="match status" value="1"/>
</dbReference>
<comment type="similarity">
    <text evidence="1 3">Belongs to the LDH/MDH superfamily. MDH type 2 family.</text>
</comment>
<feature type="domain" description="Lactate/malate dehydrogenase N-terminal" evidence="4">
    <location>
        <begin position="25"/>
        <end position="168"/>
    </location>
</feature>
<dbReference type="InterPro" id="IPR022383">
    <property type="entry name" value="Lactate/malate_DH_C"/>
</dbReference>
<accession>A0ABX8V1G3</accession>
<dbReference type="Gene3D" id="3.40.50.720">
    <property type="entry name" value="NAD(P)-binding Rossmann-like Domain"/>
    <property type="match status" value="1"/>
</dbReference>
<feature type="domain" description="Lactate/malate dehydrogenase C-terminal" evidence="5">
    <location>
        <begin position="175"/>
        <end position="339"/>
    </location>
</feature>
<evidence type="ECO:0000256" key="1">
    <source>
        <dbReference type="ARBA" id="ARBA00009613"/>
    </source>
</evidence>
<evidence type="ECO:0000256" key="2">
    <source>
        <dbReference type="ARBA" id="ARBA00023002"/>
    </source>
</evidence>
<organism evidence="6 7">
    <name type="scientific">Candidatus Rhabdochlamydia oedothoracis</name>
    <dbReference type="NCBI Taxonomy" id="2720720"/>
    <lineage>
        <taxon>Bacteria</taxon>
        <taxon>Pseudomonadati</taxon>
        <taxon>Chlamydiota</taxon>
        <taxon>Chlamydiia</taxon>
        <taxon>Parachlamydiales</taxon>
        <taxon>Candidatus Rhabdochlamydiaceae</taxon>
        <taxon>Candidatus Rhabdochlamydia</taxon>
    </lineage>
</organism>
<keyword evidence="2 3" id="KW-0560">Oxidoreductase</keyword>
<keyword evidence="3" id="KW-0816">Tricarboxylic acid cycle</keyword>
<dbReference type="HAMAP" id="MF_01517">
    <property type="entry name" value="Malate_dehydrog_2"/>
    <property type="match status" value="1"/>
</dbReference>
<feature type="binding site" evidence="3">
    <location>
        <position position="150"/>
    </location>
    <ligand>
        <name>substrate</name>
    </ligand>
</feature>